<reference evidence="1 2" key="1">
    <citation type="journal article" date="2016" name="Nat. Commun.">
        <title>Thousands of microbial genomes shed light on interconnected biogeochemical processes in an aquifer system.</title>
        <authorList>
            <person name="Anantharaman K."/>
            <person name="Brown C.T."/>
            <person name="Hug L.A."/>
            <person name="Sharon I."/>
            <person name="Castelle C.J."/>
            <person name="Probst A.J."/>
            <person name="Thomas B.C."/>
            <person name="Singh A."/>
            <person name="Wilkins M.J."/>
            <person name="Karaoz U."/>
            <person name="Brodie E.L."/>
            <person name="Williams K.H."/>
            <person name="Hubbard S.S."/>
            <person name="Banfield J.F."/>
        </authorList>
    </citation>
    <scope>NUCLEOTIDE SEQUENCE [LARGE SCALE GENOMIC DNA]</scope>
</reference>
<evidence type="ECO:0000313" key="2">
    <source>
        <dbReference type="Proteomes" id="UP000176650"/>
    </source>
</evidence>
<evidence type="ECO:0000313" key="1">
    <source>
        <dbReference type="EMBL" id="OGD34343.1"/>
    </source>
</evidence>
<gene>
    <name evidence="1" type="ORF">A2988_02335</name>
</gene>
<dbReference type="AlphaFoldDB" id="A0A1F5BUR6"/>
<proteinExistence type="predicted"/>
<comment type="caution">
    <text evidence="1">The sequence shown here is derived from an EMBL/GenBank/DDBJ whole genome shotgun (WGS) entry which is preliminary data.</text>
</comment>
<dbReference type="EMBL" id="MEYS01000001">
    <property type="protein sequence ID" value="OGD34343.1"/>
    <property type="molecule type" value="Genomic_DNA"/>
</dbReference>
<sequence length="113" mass="12583">MKIVPAESVNKALASAEELIVHLKKILSGRKVNEDPQNVMKSFFNFLAERVETGESVETLLEEIERGILTALVAERGHQTSRELALVIRKTDGATRRMLSVKGISLLEVRAQK</sequence>
<protein>
    <submittedName>
        <fullName evidence="1">Uncharacterized protein</fullName>
    </submittedName>
</protein>
<dbReference type="Proteomes" id="UP000176650">
    <property type="component" value="Unassembled WGS sequence"/>
</dbReference>
<name>A0A1F5BUR6_9BACT</name>
<accession>A0A1F5BUR6</accession>
<organism evidence="1 2">
    <name type="scientific">Candidatus Azambacteria bacterium RIFCSPLOWO2_01_FULL_46_25</name>
    <dbReference type="NCBI Taxonomy" id="1797298"/>
    <lineage>
        <taxon>Bacteria</taxon>
        <taxon>Candidatus Azamiibacteriota</taxon>
    </lineage>
</organism>